<name>A0A316UY68_9BASI</name>
<gene>
    <name evidence="11" type="ORF">BDZ90DRAFT_161776</name>
</gene>
<evidence type="ECO:0000256" key="7">
    <source>
        <dbReference type="ARBA" id="ARBA00022989"/>
    </source>
</evidence>
<accession>A0A316UY68</accession>
<evidence type="ECO:0000256" key="1">
    <source>
        <dbReference type="ARBA" id="ARBA00004323"/>
    </source>
</evidence>
<dbReference type="GeneID" id="37025437"/>
<evidence type="ECO:0000256" key="3">
    <source>
        <dbReference type="ARBA" id="ARBA00022676"/>
    </source>
</evidence>
<evidence type="ECO:0000256" key="8">
    <source>
        <dbReference type="ARBA" id="ARBA00023034"/>
    </source>
</evidence>
<evidence type="ECO:0000256" key="9">
    <source>
        <dbReference type="ARBA" id="ARBA00023136"/>
    </source>
</evidence>
<organism evidence="11 12">
    <name type="scientific">Jaminaea rosea</name>
    <dbReference type="NCBI Taxonomy" id="1569628"/>
    <lineage>
        <taxon>Eukaryota</taxon>
        <taxon>Fungi</taxon>
        <taxon>Dikarya</taxon>
        <taxon>Basidiomycota</taxon>
        <taxon>Ustilaginomycotina</taxon>
        <taxon>Exobasidiomycetes</taxon>
        <taxon>Microstromatales</taxon>
        <taxon>Microstromatales incertae sedis</taxon>
        <taxon>Jaminaea</taxon>
    </lineage>
</organism>
<evidence type="ECO:0000256" key="4">
    <source>
        <dbReference type="ARBA" id="ARBA00022679"/>
    </source>
</evidence>
<evidence type="ECO:0000256" key="10">
    <source>
        <dbReference type="RuleBase" id="RU363063"/>
    </source>
</evidence>
<dbReference type="Gene3D" id="3.90.550.50">
    <property type="match status" value="1"/>
</dbReference>
<reference evidence="11 12" key="1">
    <citation type="journal article" date="2018" name="Mol. Biol. Evol.">
        <title>Broad Genomic Sampling Reveals a Smut Pathogenic Ancestry of the Fungal Clade Ustilaginomycotina.</title>
        <authorList>
            <person name="Kijpornyongpan T."/>
            <person name="Mondo S.J."/>
            <person name="Barry K."/>
            <person name="Sandor L."/>
            <person name="Lee J."/>
            <person name="Lipzen A."/>
            <person name="Pangilinan J."/>
            <person name="LaButti K."/>
            <person name="Hainaut M."/>
            <person name="Henrissat B."/>
            <person name="Grigoriev I.V."/>
            <person name="Spatafora J.W."/>
            <person name="Aime M.C."/>
        </authorList>
    </citation>
    <scope>NUCLEOTIDE SEQUENCE [LARGE SCALE GENOMIC DNA]</scope>
    <source>
        <strain evidence="11 12">MCA 5214</strain>
    </source>
</reference>
<keyword evidence="3 10" id="KW-0328">Glycosyltransferase</keyword>
<dbReference type="GO" id="GO:0051072">
    <property type="term" value="P:4,6-pyruvylated galactose residue biosynthetic process"/>
    <property type="evidence" value="ECO:0007669"/>
    <property type="project" value="TreeGrafter"/>
</dbReference>
<dbReference type="EMBL" id="KZ819666">
    <property type="protein sequence ID" value="PWN28085.1"/>
    <property type="molecule type" value="Genomic_DNA"/>
</dbReference>
<protein>
    <recommendedName>
        <fullName evidence="10">Hexosyltransferase</fullName>
        <ecNumber evidence="10">2.4.1.-</ecNumber>
    </recommendedName>
</protein>
<dbReference type="EC" id="2.4.1.-" evidence="10"/>
<evidence type="ECO:0000256" key="5">
    <source>
        <dbReference type="ARBA" id="ARBA00022692"/>
    </source>
</evidence>
<evidence type="ECO:0000256" key="6">
    <source>
        <dbReference type="ARBA" id="ARBA00022968"/>
    </source>
</evidence>
<sequence>MTKLAEEQRNFSDLTILPHEEQGMNSGKTFNFFRFIAQSRGRNAPKQASFSLRPPRFVMKMDDDTFPVLPNPLQAFANLSCSQPAYIGTSWGCTQSFPFHFGGLGYALSWPLVVWLGNTSQPLPWWHTRGNEDARLGAYLLSLREPIVTVDYGVKMGSWYDDDTFPKDGGTIALHYLKEAKVYREQSERMWHIYSRGWRWEGARPWVERHKTMRAQWGAKGT</sequence>
<dbReference type="InterPro" id="IPR002659">
    <property type="entry name" value="Glyco_trans_31"/>
</dbReference>
<dbReference type="GO" id="GO:0016758">
    <property type="term" value="F:hexosyltransferase activity"/>
    <property type="evidence" value="ECO:0007669"/>
    <property type="project" value="InterPro"/>
</dbReference>
<dbReference type="PANTHER" id="PTHR11214">
    <property type="entry name" value="BETA-1,3-N-ACETYLGLUCOSAMINYLTRANSFERASE"/>
    <property type="match status" value="1"/>
</dbReference>
<keyword evidence="4" id="KW-0808">Transferase</keyword>
<dbReference type="RefSeq" id="XP_025362697.1">
    <property type="nucleotide sequence ID" value="XM_025503614.1"/>
</dbReference>
<evidence type="ECO:0000256" key="2">
    <source>
        <dbReference type="ARBA" id="ARBA00008661"/>
    </source>
</evidence>
<dbReference type="GO" id="GO:0000139">
    <property type="term" value="C:Golgi membrane"/>
    <property type="evidence" value="ECO:0007669"/>
    <property type="project" value="UniProtKB-SubCell"/>
</dbReference>
<dbReference type="PANTHER" id="PTHR11214:SF351">
    <property type="entry name" value="BETA-1,3-GALACTOSYLTRANSFERASE PVG3"/>
    <property type="match status" value="1"/>
</dbReference>
<keyword evidence="9" id="KW-0472">Membrane</keyword>
<proteinExistence type="inferred from homology"/>
<keyword evidence="6" id="KW-0735">Signal-anchor</keyword>
<comment type="subcellular location">
    <subcellularLocation>
        <location evidence="1 10">Golgi apparatus membrane</location>
        <topology evidence="1 10">Single-pass type II membrane protein</topology>
    </subcellularLocation>
</comment>
<dbReference type="STRING" id="1569628.A0A316UY68"/>
<comment type="similarity">
    <text evidence="2 10">Belongs to the glycosyltransferase 31 family.</text>
</comment>
<keyword evidence="7" id="KW-1133">Transmembrane helix</keyword>
<evidence type="ECO:0000313" key="11">
    <source>
        <dbReference type="EMBL" id="PWN28085.1"/>
    </source>
</evidence>
<dbReference type="Proteomes" id="UP000245884">
    <property type="component" value="Unassembled WGS sequence"/>
</dbReference>
<evidence type="ECO:0000313" key="12">
    <source>
        <dbReference type="Proteomes" id="UP000245884"/>
    </source>
</evidence>
<keyword evidence="5" id="KW-0812">Transmembrane</keyword>
<keyword evidence="8 10" id="KW-0333">Golgi apparatus</keyword>
<keyword evidence="12" id="KW-1185">Reference proteome</keyword>
<dbReference type="AlphaFoldDB" id="A0A316UY68"/>
<dbReference type="OrthoDB" id="2139606at2759"/>